<evidence type="ECO:0000256" key="1">
    <source>
        <dbReference type="SAM" id="Phobius"/>
    </source>
</evidence>
<keyword evidence="1" id="KW-1133">Transmembrane helix</keyword>
<feature type="transmembrane region" description="Helical" evidence="1">
    <location>
        <begin position="12"/>
        <end position="33"/>
    </location>
</feature>
<keyword evidence="1" id="KW-0472">Membrane</keyword>
<comment type="caution">
    <text evidence="2">The sequence shown here is derived from an EMBL/GenBank/DDBJ whole genome shotgun (WGS) entry which is preliminary data.</text>
</comment>
<keyword evidence="1" id="KW-0812">Transmembrane</keyword>
<dbReference type="RefSeq" id="WP_377335481.1">
    <property type="nucleotide sequence ID" value="NZ_JBHSGB010000015.1"/>
</dbReference>
<evidence type="ECO:0000313" key="2">
    <source>
        <dbReference type="EMBL" id="MFC4656427.1"/>
    </source>
</evidence>
<keyword evidence="3" id="KW-1185">Reference proteome</keyword>
<reference evidence="3" key="1">
    <citation type="journal article" date="2019" name="Int. J. Syst. Evol. Microbiol.">
        <title>The Global Catalogue of Microorganisms (GCM) 10K type strain sequencing project: providing services to taxonomists for standard genome sequencing and annotation.</title>
        <authorList>
            <consortium name="The Broad Institute Genomics Platform"/>
            <consortium name="The Broad Institute Genome Sequencing Center for Infectious Disease"/>
            <person name="Wu L."/>
            <person name="Ma J."/>
        </authorList>
    </citation>
    <scope>NUCLEOTIDE SEQUENCE [LARGE SCALE GENOMIC DNA]</scope>
    <source>
        <strain evidence="3">DT28</strain>
    </source>
</reference>
<dbReference type="EMBL" id="JBHSGB010000015">
    <property type="protein sequence ID" value="MFC4656427.1"/>
    <property type="molecule type" value="Genomic_DNA"/>
</dbReference>
<proteinExistence type="predicted"/>
<dbReference type="Proteomes" id="UP001595962">
    <property type="component" value="Unassembled WGS sequence"/>
</dbReference>
<accession>A0ABV9JQ88</accession>
<evidence type="ECO:0000313" key="3">
    <source>
        <dbReference type="Proteomes" id="UP001595962"/>
    </source>
</evidence>
<sequence length="172" mass="19307">MYIFDLGWQLYLCLISALLLVPALVLFLLYWVFPQSLRACLWGMALCCLLFLGLCLKLNDNRVAMSVDALEITAGLFQTRVEHIHAANSKIDLRFCDELAEFEPVELVSGLNLPGYKVGWYKLANQQQAFVMLIGEIDRVSVVRTDAEIALIGGDINQQGINARAQIRAFLL</sequence>
<gene>
    <name evidence="2" type="ORF">ACFO3I_15525</name>
</gene>
<organism evidence="2 3">
    <name type="scientific">Rheinheimera marina</name>
    <dbReference type="NCBI Taxonomy" id="1774958"/>
    <lineage>
        <taxon>Bacteria</taxon>
        <taxon>Pseudomonadati</taxon>
        <taxon>Pseudomonadota</taxon>
        <taxon>Gammaproteobacteria</taxon>
        <taxon>Chromatiales</taxon>
        <taxon>Chromatiaceae</taxon>
        <taxon>Rheinheimera</taxon>
    </lineage>
</organism>
<protein>
    <recommendedName>
        <fullName evidence="4">Bacterial Pleckstrin homology domain-containing protein</fullName>
    </recommendedName>
</protein>
<feature type="transmembrane region" description="Helical" evidence="1">
    <location>
        <begin position="39"/>
        <end position="56"/>
    </location>
</feature>
<name>A0ABV9JQ88_9GAMM</name>
<evidence type="ECO:0008006" key="4">
    <source>
        <dbReference type="Google" id="ProtNLM"/>
    </source>
</evidence>